<accession>A0ABR2JIM8</accession>
<organism evidence="4 5">
    <name type="scientific">Apiospora arundinis</name>
    <dbReference type="NCBI Taxonomy" id="335852"/>
    <lineage>
        <taxon>Eukaryota</taxon>
        <taxon>Fungi</taxon>
        <taxon>Dikarya</taxon>
        <taxon>Ascomycota</taxon>
        <taxon>Pezizomycotina</taxon>
        <taxon>Sordariomycetes</taxon>
        <taxon>Xylariomycetidae</taxon>
        <taxon>Amphisphaeriales</taxon>
        <taxon>Apiosporaceae</taxon>
        <taxon>Apiospora</taxon>
    </lineage>
</organism>
<keyword evidence="1" id="KW-0067">ATP-binding</keyword>
<feature type="region of interest" description="Disordered" evidence="2">
    <location>
        <begin position="22"/>
        <end position="143"/>
    </location>
</feature>
<evidence type="ECO:0000256" key="2">
    <source>
        <dbReference type="SAM" id="MobiDB-lite"/>
    </source>
</evidence>
<sequence length="612" mass="67504">MPNGLYYQPYGGLPGPGAPTGTLLAPFPGMPQPGGYPQPAYQHMGAGGPPPAPGAPQVFVPPGGGVAPPPGYAGQPMGAPAGFAGQPGPANQPGQPGVGGQNAGNPAPPVNNGEIVQPTTEDRDIGGPKDETPEEEARKKAEANLDESAAVALAEVQTHFNNRPGFRFVKFLGAGVFGVAALIEDSREYPPRSIVIKRAYGEGEKQLINEIKMLRVLRGGMHFPQILGYRARYADSRYLENIVPAGRIQRFMYNILPTGRIRHVGDLFATMRGRYLNDLPGPSLVMQLIENGSFEDFFRKVQVMNGHVPNRVLWSIALCFARMLIGMAWPPFAGHKAPERLEVPYNRKPYFIQHNDIHYNNVMFGDIQHGSEEHSLVPQLKLIDFGRADYYDPYKWLDKTLPRPHIASDAFKGDRRNTISFGLLLQAIITKQWPQDGKAPPCYMGLVRTQAELLWLPEYRDDYPWLDPELKELVGYLMAVFHPDRLPVEEILARCERGLRKRPADFGAEYEADETDAACERFIKQTFNDAFYQAAFPPGYLGPVDLPEDYEPLGPGPNGEEDYEFPDPDSVKVGAAAWEITPDPIEDAMDLDEDDRFEDMVGGGGIGGLRGW</sequence>
<feature type="binding site" evidence="1">
    <location>
        <position position="197"/>
    </location>
    <ligand>
        <name>ATP</name>
        <dbReference type="ChEBI" id="CHEBI:30616"/>
    </ligand>
</feature>
<reference evidence="4 5" key="1">
    <citation type="journal article" date="2024" name="IMA Fungus">
        <title>Apiospora arundinis, a panoply of carbohydrate-active enzymes and secondary metabolites.</title>
        <authorList>
            <person name="Sorensen T."/>
            <person name="Petersen C."/>
            <person name="Muurmann A.T."/>
            <person name="Christiansen J.V."/>
            <person name="Brundto M.L."/>
            <person name="Overgaard C.K."/>
            <person name="Boysen A.T."/>
            <person name="Wollenberg R.D."/>
            <person name="Larsen T.O."/>
            <person name="Sorensen J.L."/>
            <person name="Nielsen K.L."/>
            <person name="Sondergaard T.E."/>
        </authorList>
    </citation>
    <scope>NUCLEOTIDE SEQUENCE [LARGE SCALE GENOMIC DNA]</scope>
    <source>
        <strain evidence="4 5">AAU 773</strain>
    </source>
</reference>
<protein>
    <submittedName>
        <fullName evidence="4">Kinase-like domain-containing protein</fullName>
    </submittedName>
</protein>
<feature type="domain" description="Protein kinase" evidence="3">
    <location>
        <begin position="166"/>
        <end position="499"/>
    </location>
</feature>
<keyword evidence="5" id="KW-1185">Reference proteome</keyword>
<dbReference type="Proteomes" id="UP001390339">
    <property type="component" value="Unassembled WGS sequence"/>
</dbReference>
<comment type="caution">
    <text evidence="4">The sequence shown here is derived from an EMBL/GenBank/DDBJ whole genome shotgun (WGS) entry which is preliminary data.</text>
</comment>
<evidence type="ECO:0000256" key="1">
    <source>
        <dbReference type="PROSITE-ProRule" id="PRU10141"/>
    </source>
</evidence>
<dbReference type="PROSITE" id="PS50011">
    <property type="entry name" value="PROTEIN_KINASE_DOM"/>
    <property type="match status" value="1"/>
</dbReference>
<feature type="compositionally biased region" description="Low complexity" evidence="2">
    <location>
        <begin position="72"/>
        <end position="95"/>
    </location>
</feature>
<dbReference type="InterPro" id="IPR017441">
    <property type="entry name" value="Protein_kinase_ATP_BS"/>
</dbReference>
<dbReference type="SUPFAM" id="SSF56112">
    <property type="entry name" value="Protein kinase-like (PK-like)"/>
    <property type="match status" value="1"/>
</dbReference>
<dbReference type="Gene3D" id="1.10.510.10">
    <property type="entry name" value="Transferase(Phosphotransferase) domain 1"/>
    <property type="match status" value="1"/>
</dbReference>
<name>A0ABR2JIM8_9PEZI</name>
<proteinExistence type="predicted"/>
<dbReference type="PROSITE" id="PS00107">
    <property type="entry name" value="PROTEIN_KINASE_ATP"/>
    <property type="match status" value="1"/>
</dbReference>
<evidence type="ECO:0000259" key="3">
    <source>
        <dbReference type="PROSITE" id="PS50011"/>
    </source>
</evidence>
<dbReference type="EMBL" id="JAPCWZ010000002">
    <property type="protein sequence ID" value="KAK8877669.1"/>
    <property type="molecule type" value="Genomic_DNA"/>
</dbReference>
<dbReference type="InterPro" id="IPR011009">
    <property type="entry name" value="Kinase-like_dom_sf"/>
</dbReference>
<gene>
    <name evidence="4" type="ORF">PGQ11_002615</name>
</gene>
<keyword evidence="1" id="KW-0547">Nucleotide-binding</keyword>
<feature type="compositionally biased region" description="Basic and acidic residues" evidence="2">
    <location>
        <begin position="120"/>
        <end position="143"/>
    </location>
</feature>
<evidence type="ECO:0000313" key="4">
    <source>
        <dbReference type="EMBL" id="KAK8877669.1"/>
    </source>
</evidence>
<evidence type="ECO:0000313" key="5">
    <source>
        <dbReference type="Proteomes" id="UP001390339"/>
    </source>
</evidence>
<dbReference type="InterPro" id="IPR000719">
    <property type="entry name" value="Prot_kinase_dom"/>
</dbReference>